<dbReference type="PANTHER" id="PTHR43236:SF2">
    <property type="entry name" value="BLL0069 PROTEIN"/>
    <property type="match status" value="1"/>
</dbReference>
<accession>A0ABN1R1F2</accession>
<evidence type="ECO:0000313" key="5">
    <source>
        <dbReference type="Proteomes" id="UP001500542"/>
    </source>
</evidence>
<organism evidence="4 5">
    <name type="scientific">Kribbella koreensis</name>
    <dbReference type="NCBI Taxonomy" id="57909"/>
    <lineage>
        <taxon>Bacteria</taxon>
        <taxon>Bacillati</taxon>
        <taxon>Actinomycetota</taxon>
        <taxon>Actinomycetes</taxon>
        <taxon>Propionibacteriales</taxon>
        <taxon>Kribbellaceae</taxon>
        <taxon>Kribbella</taxon>
    </lineage>
</organism>
<dbReference type="InterPro" id="IPR052345">
    <property type="entry name" value="Rad_response_metalloprotease"/>
</dbReference>
<comment type="similarity">
    <text evidence="1">Belongs to the short-chain fatty acyl-CoA assimilation regulator (ScfR) family.</text>
</comment>
<proteinExistence type="inferred from homology"/>
<dbReference type="Pfam" id="PF01381">
    <property type="entry name" value="HTH_3"/>
    <property type="match status" value="1"/>
</dbReference>
<feature type="region of interest" description="Disordered" evidence="2">
    <location>
        <begin position="1"/>
        <end position="21"/>
    </location>
</feature>
<dbReference type="Gene3D" id="1.10.10.2910">
    <property type="match status" value="1"/>
</dbReference>
<feature type="compositionally biased region" description="Low complexity" evidence="2">
    <location>
        <begin position="1"/>
        <end position="13"/>
    </location>
</feature>
<dbReference type="InterPro" id="IPR010359">
    <property type="entry name" value="IrrE_HExxH"/>
</dbReference>
<evidence type="ECO:0000256" key="1">
    <source>
        <dbReference type="ARBA" id="ARBA00007227"/>
    </source>
</evidence>
<dbReference type="Gene3D" id="1.10.260.40">
    <property type="entry name" value="lambda repressor-like DNA-binding domains"/>
    <property type="match status" value="1"/>
</dbReference>
<feature type="domain" description="HTH cro/C1-type" evidence="3">
    <location>
        <begin position="31"/>
        <end position="85"/>
    </location>
</feature>
<gene>
    <name evidence="4" type="ORF">GCM10009554_50640</name>
</gene>
<dbReference type="InterPro" id="IPR010982">
    <property type="entry name" value="Lambda_DNA-bd_dom_sf"/>
</dbReference>
<dbReference type="PANTHER" id="PTHR43236">
    <property type="entry name" value="ANTITOXIN HIGA1"/>
    <property type="match status" value="1"/>
</dbReference>
<name>A0ABN1R1F2_9ACTN</name>
<dbReference type="EMBL" id="BAAAHK010000013">
    <property type="protein sequence ID" value="GAA0950554.1"/>
    <property type="molecule type" value="Genomic_DNA"/>
</dbReference>
<keyword evidence="5" id="KW-1185">Reference proteome</keyword>
<dbReference type="CDD" id="cd00093">
    <property type="entry name" value="HTH_XRE"/>
    <property type="match status" value="1"/>
</dbReference>
<dbReference type="Pfam" id="PF06114">
    <property type="entry name" value="Peptidase_M78"/>
    <property type="match status" value="1"/>
</dbReference>
<sequence>MTNSPNSVSSNPNEHPHALRPDWAVHPGAILARYLEANNIRQSELAVRTGLTTKHVNQIVKQAVTISPDVAVVLETALGTPPRFWARAGADWDIYVSEKRSAVSLKEATTWASSFDTQTLIRHGIVTTNDSAMDRARKILGLFGVASPEAFDATWMHPRVSFKRSQAYTVNSQNTALWLRLVERCAEQIRPDTEYKPAKLRRAAAKIPAFTTMPFTTGFEAAQAALADAGVALVFVRQVPETRVCAATWWVGETPVVGVTERHRKPDIFWFSVLHEIGHLLLHPKRTTYLDLEDGADDNAETEANEYAGKVLFPRAAKMQIAAAKSRQELIFLAAEYNLGVAIVAGQHGHLTNDWRTGGSLRQSFSDGDIEKLEKLCRAS</sequence>
<dbReference type="SMART" id="SM00530">
    <property type="entry name" value="HTH_XRE"/>
    <property type="match status" value="1"/>
</dbReference>
<dbReference type="SUPFAM" id="SSF47413">
    <property type="entry name" value="lambda repressor-like DNA-binding domains"/>
    <property type="match status" value="1"/>
</dbReference>
<dbReference type="Proteomes" id="UP001500542">
    <property type="component" value="Unassembled WGS sequence"/>
</dbReference>
<reference evidence="4 5" key="1">
    <citation type="journal article" date="2019" name="Int. J. Syst. Evol. Microbiol.">
        <title>The Global Catalogue of Microorganisms (GCM) 10K type strain sequencing project: providing services to taxonomists for standard genome sequencing and annotation.</title>
        <authorList>
            <consortium name="The Broad Institute Genomics Platform"/>
            <consortium name="The Broad Institute Genome Sequencing Center for Infectious Disease"/>
            <person name="Wu L."/>
            <person name="Ma J."/>
        </authorList>
    </citation>
    <scope>NUCLEOTIDE SEQUENCE [LARGE SCALE GENOMIC DNA]</scope>
    <source>
        <strain evidence="4 5">JCM 10977</strain>
    </source>
</reference>
<dbReference type="RefSeq" id="WP_343974941.1">
    <property type="nucleotide sequence ID" value="NZ_BAAAHK010000013.1"/>
</dbReference>
<dbReference type="PROSITE" id="PS50943">
    <property type="entry name" value="HTH_CROC1"/>
    <property type="match status" value="1"/>
</dbReference>
<evidence type="ECO:0000256" key="2">
    <source>
        <dbReference type="SAM" id="MobiDB-lite"/>
    </source>
</evidence>
<protein>
    <submittedName>
        <fullName evidence="4">ImmA/IrrE family metallo-endopeptidase</fullName>
    </submittedName>
</protein>
<evidence type="ECO:0000259" key="3">
    <source>
        <dbReference type="PROSITE" id="PS50943"/>
    </source>
</evidence>
<evidence type="ECO:0000313" key="4">
    <source>
        <dbReference type="EMBL" id="GAA0950554.1"/>
    </source>
</evidence>
<dbReference type="InterPro" id="IPR001387">
    <property type="entry name" value="Cro/C1-type_HTH"/>
</dbReference>
<comment type="caution">
    <text evidence="4">The sequence shown here is derived from an EMBL/GenBank/DDBJ whole genome shotgun (WGS) entry which is preliminary data.</text>
</comment>